<sequence>MKTPATARFATLLLLATACTNNTTSDPEPVRGMHWTENGSTITAYRTMAAYYNNGARNMYVVGLMTTGADTNSVQLTVPRHTGTFVLDSSNQEFVETLSWVNNRIGRMRATYYGGSGRIIVSHYDSSGTAGASRIAGTFEFVAKGSDGSHQTVRDGWFDVNY</sequence>
<evidence type="ECO:0000313" key="2">
    <source>
        <dbReference type="Proteomes" id="UP001176429"/>
    </source>
</evidence>
<accession>A0ABT9BL75</accession>
<comment type="caution">
    <text evidence="1">The sequence shown here is derived from an EMBL/GenBank/DDBJ whole genome shotgun (WGS) entry which is preliminary data.</text>
</comment>
<dbReference type="EMBL" id="JAUQSY010000026">
    <property type="protein sequence ID" value="MDO7877752.1"/>
    <property type="molecule type" value="Genomic_DNA"/>
</dbReference>
<evidence type="ECO:0000313" key="1">
    <source>
        <dbReference type="EMBL" id="MDO7877752.1"/>
    </source>
</evidence>
<dbReference type="PROSITE" id="PS51257">
    <property type="entry name" value="PROKAR_LIPOPROTEIN"/>
    <property type="match status" value="1"/>
</dbReference>
<organism evidence="1 2">
    <name type="scientific">Hymenobacter aranciens</name>
    <dbReference type="NCBI Taxonomy" id="3063996"/>
    <lineage>
        <taxon>Bacteria</taxon>
        <taxon>Pseudomonadati</taxon>
        <taxon>Bacteroidota</taxon>
        <taxon>Cytophagia</taxon>
        <taxon>Cytophagales</taxon>
        <taxon>Hymenobacteraceae</taxon>
        <taxon>Hymenobacter</taxon>
    </lineage>
</organism>
<protein>
    <submittedName>
        <fullName evidence="1">DUF6252 family protein</fullName>
    </submittedName>
</protein>
<gene>
    <name evidence="1" type="ORF">Q5H93_23655</name>
</gene>
<keyword evidence="2" id="KW-1185">Reference proteome</keyword>
<dbReference type="Proteomes" id="UP001176429">
    <property type="component" value="Unassembled WGS sequence"/>
</dbReference>
<dbReference type="RefSeq" id="WP_305009208.1">
    <property type="nucleotide sequence ID" value="NZ_JAUQSY010000026.1"/>
</dbReference>
<proteinExistence type="predicted"/>
<reference evidence="1" key="1">
    <citation type="submission" date="2023-07" db="EMBL/GenBank/DDBJ databases">
        <authorList>
            <person name="Kim M.K."/>
        </authorList>
    </citation>
    <scope>NUCLEOTIDE SEQUENCE</scope>
    <source>
        <strain evidence="1">ASUV-10-1</strain>
    </source>
</reference>
<name>A0ABT9BL75_9BACT</name>